<evidence type="ECO:0000313" key="2">
    <source>
        <dbReference type="Proteomes" id="UP000062645"/>
    </source>
</evidence>
<dbReference type="EMBL" id="CP012036">
    <property type="protein sequence ID" value="ALF54266.1"/>
    <property type="molecule type" value="Genomic_DNA"/>
</dbReference>
<keyword evidence="2" id="KW-1185">Reference proteome</keyword>
<evidence type="ECO:0000313" key="1">
    <source>
        <dbReference type="EMBL" id="ALF54266.1"/>
    </source>
</evidence>
<dbReference type="KEGG" id="npz:ACX27_17745"/>
<accession>A0A0M4T5I8</accession>
<dbReference type="PATRIC" id="fig|224013.5.peg.4244"/>
<sequence>MNLIDFLWYPAWRDGSDRTLVSSTVPLPDKGDFASQTHYLRISNKVESSILVENYHSQLVLNTQDNYQYGGCLPVNSNIKSPKQYSRRNKW</sequence>
<reference evidence="2" key="1">
    <citation type="submission" date="2015-07" db="EMBL/GenBank/DDBJ databases">
        <title>Genome Of Nitrogen-Fixing Cyanobacterium Nostoc piscinale CENA21 From Solimoes/Amazon River Floodplain Sediments And Comparative Genomics To Uncover Biosynthetic Natural Products Potential.</title>
        <authorList>
            <person name="Leao T.F."/>
            <person name="Leao P.N."/>
            <person name="Guimaraes P.I."/>
            <person name="de Melo A.G.C."/>
            <person name="Ramos R.T.J."/>
            <person name="Silva A."/>
            <person name="Fiore M.F."/>
            <person name="Schneider M.P.C."/>
        </authorList>
    </citation>
    <scope>NUCLEOTIDE SEQUENCE [LARGE SCALE GENOMIC DNA]</scope>
    <source>
        <strain evidence="2">CENA21</strain>
    </source>
</reference>
<dbReference type="RefSeq" id="WP_062294784.1">
    <property type="nucleotide sequence ID" value="NZ_CP012036.1"/>
</dbReference>
<name>A0A0M4T5I8_9NOSO</name>
<protein>
    <submittedName>
        <fullName evidence="1">Uncharacterized protein</fullName>
    </submittedName>
</protein>
<gene>
    <name evidence="1" type="ORF">ACX27_17745</name>
</gene>
<dbReference type="Proteomes" id="UP000062645">
    <property type="component" value="Chromosome"/>
</dbReference>
<organism evidence="1 2">
    <name type="scientific">Nostoc piscinale CENA21</name>
    <dbReference type="NCBI Taxonomy" id="224013"/>
    <lineage>
        <taxon>Bacteria</taxon>
        <taxon>Bacillati</taxon>
        <taxon>Cyanobacteriota</taxon>
        <taxon>Cyanophyceae</taxon>
        <taxon>Nostocales</taxon>
        <taxon>Nostocaceae</taxon>
        <taxon>Nostoc</taxon>
    </lineage>
</organism>
<proteinExistence type="predicted"/>
<dbReference type="STRING" id="224013.ACX27_17745"/>
<dbReference type="AlphaFoldDB" id="A0A0M4T5I8"/>
<reference evidence="1 2" key="2">
    <citation type="journal article" date="2016" name="Genome Announc.">
        <title>Draft Genome Sequence of the N2-Fixing Cyanobacterium Nostoc piscinale CENA21, Isolated from the Brazilian Amazon Floodplain.</title>
        <authorList>
            <person name="Leao T."/>
            <person name="Guimaraes P.I."/>
            <person name="de Melo A.G."/>
            <person name="Ramos R.T."/>
            <person name="Leao P.N."/>
            <person name="Silva A."/>
            <person name="Fiore M.F."/>
            <person name="Schneider M.P."/>
        </authorList>
    </citation>
    <scope>NUCLEOTIDE SEQUENCE [LARGE SCALE GENOMIC DNA]</scope>
    <source>
        <strain evidence="1 2">CENA21</strain>
    </source>
</reference>